<dbReference type="RefSeq" id="WP_077912717.1">
    <property type="nucleotide sequence ID" value="NZ_AODG01000004.1"/>
</dbReference>
<accession>A0A829RAG5</accession>
<gene>
    <name evidence="3" type="ORF">LMUR_03487</name>
</gene>
<dbReference type="Proteomes" id="UP000019251">
    <property type="component" value="Unassembled WGS sequence"/>
</dbReference>
<comment type="caution">
    <text evidence="3">The sequence shown here is derived from an EMBL/GenBank/DDBJ whole genome shotgun (WGS) entry which is preliminary data.</text>
</comment>
<evidence type="ECO:0000313" key="4">
    <source>
        <dbReference type="Proteomes" id="UP000019251"/>
    </source>
</evidence>
<dbReference type="EMBL" id="AODG01000004">
    <property type="protein sequence ID" value="EUJ30106.1"/>
    <property type="molecule type" value="Genomic_DNA"/>
</dbReference>
<reference evidence="3 4" key="1">
    <citation type="submission" date="2012-12" db="EMBL/GenBank/DDBJ databases">
        <title>Novel taxa of Listeriaceae from agricultural environments in the United States.</title>
        <authorList>
            <person name="den Bakker H.C."/>
            <person name="Allred A."/>
            <person name="Warchocki S."/>
            <person name="Wright E.M."/>
            <person name="Burrell A."/>
            <person name="Nightingale K.K."/>
            <person name="Kephart D."/>
            <person name="Wiedmann M."/>
        </authorList>
    </citation>
    <scope>NUCLEOTIDE SEQUENCE [LARGE SCALE GENOMIC DNA]</scope>
    <source>
        <strain evidence="3 4">FSL F6-1183</strain>
    </source>
</reference>
<name>A0A829RAG5_LISGR</name>
<feature type="region of interest" description="Disordered" evidence="1">
    <location>
        <begin position="49"/>
        <end position="68"/>
    </location>
</feature>
<dbReference type="Pfam" id="PF10668">
    <property type="entry name" value="Phage_terminase"/>
    <property type="match status" value="1"/>
</dbReference>
<organism evidence="3 4">
    <name type="scientific">Listeria grayi FSL F6-1183</name>
    <dbReference type="NCBI Taxonomy" id="1265827"/>
    <lineage>
        <taxon>Bacteria</taxon>
        <taxon>Bacillati</taxon>
        <taxon>Bacillota</taxon>
        <taxon>Bacilli</taxon>
        <taxon>Bacillales</taxon>
        <taxon>Listeriaceae</taxon>
        <taxon>Listeria</taxon>
    </lineage>
</organism>
<sequence length="218" mass="24094">MSRKRDPRRDEAKRFWLESRGEMKLVDIAEKLVCSAGQIRKWKSTDKWSLDDPIESVPKSNSSVTNEKERYQSLKGNSNAIGNTGGAPRGNKNAIGNVGGGAPVGNSNAVTTGEYESISWEFLTDEEQALYAGLDGNLLTSISRTIRELEIRKLNAETDEKYIVNGVLGPDTVFDKRFGRFDGQDNSTKNDGVTQEDIDLMASHVLDAYNQKVADSND</sequence>
<protein>
    <recommendedName>
        <fullName evidence="2">PBSX phage terminase small subunit-like N-terminal domain-containing protein</fullName>
    </recommendedName>
</protein>
<dbReference type="InterPro" id="IPR018925">
    <property type="entry name" value="XtmA-like_N"/>
</dbReference>
<dbReference type="NCBIfam" id="NF040601">
    <property type="entry name" value="TerS_not_xtmA"/>
    <property type="match status" value="1"/>
</dbReference>
<dbReference type="AlphaFoldDB" id="A0A829RAG5"/>
<evidence type="ECO:0000259" key="2">
    <source>
        <dbReference type="Pfam" id="PF10668"/>
    </source>
</evidence>
<proteinExistence type="predicted"/>
<evidence type="ECO:0000313" key="3">
    <source>
        <dbReference type="EMBL" id="EUJ30106.1"/>
    </source>
</evidence>
<evidence type="ECO:0000256" key="1">
    <source>
        <dbReference type="SAM" id="MobiDB-lite"/>
    </source>
</evidence>
<feature type="domain" description="PBSX phage terminase small subunit-like N-terminal" evidence="2">
    <location>
        <begin position="1"/>
        <end position="65"/>
    </location>
</feature>